<evidence type="ECO:0000313" key="1">
    <source>
        <dbReference type="EMBL" id="KAJ8638332.1"/>
    </source>
</evidence>
<keyword evidence="2" id="KW-1185">Reference proteome</keyword>
<reference evidence="1 2" key="1">
    <citation type="journal article" date="2022" name="Hortic Res">
        <title>A haplotype resolved chromosomal level avocado genome allows analysis of novel avocado genes.</title>
        <authorList>
            <person name="Nath O."/>
            <person name="Fletcher S.J."/>
            <person name="Hayward A."/>
            <person name="Shaw L.M."/>
            <person name="Masouleh A.K."/>
            <person name="Furtado A."/>
            <person name="Henry R.J."/>
            <person name="Mitter N."/>
        </authorList>
    </citation>
    <scope>NUCLEOTIDE SEQUENCE [LARGE SCALE GENOMIC DNA]</scope>
    <source>
        <strain evidence="2">cv. Hass</strain>
    </source>
</reference>
<comment type="caution">
    <text evidence="1">The sequence shown here is derived from an EMBL/GenBank/DDBJ whole genome shotgun (WGS) entry which is preliminary data.</text>
</comment>
<organism evidence="1 2">
    <name type="scientific">Persea americana</name>
    <name type="common">Avocado</name>
    <dbReference type="NCBI Taxonomy" id="3435"/>
    <lineage>
        <taxon>Eukaryota</taxon>
        <taxon>Viridiplantae</taxon>
        <taxon>Streptophyta</taxon>
        <taxon>Embryophyta</taxon>
        <taxon>Tracheophyta</taxon>
        <taxon>Spermatophyta</taxon>
        <taxon>Magnoliopsida</taxon>
        <taxon>Magnoliidae</taxon>
        <taxon>Laurales</taxon>
        <taxon>Lauraceae</taxon>
        <taxon>Persea</taxon>
    </lineage>
</organism>
<dbReference type="Proteomes" id="UP001234297">
    <property type="component" value="Chromosome 3"/>
</dbReference>
<name>A0ACC2LY39_PERAE</name>
<evidence type="ECO:0000313" key="2">
    <source>
        <dbReference type="Proteomes" id="UP001234297"/>
    </source>
</evidence>
<dbReference type="EMBL" id="CM056811">
    <property type="protein sequence ID" value="KAJ8638332.1"/>
    <property type="molecule type" value="Genomic_DNA"/>
</dbReference>
<gene>
    <name evidence="1" type="ORF">MRB53_012599</name>
</gene>
<proteinExistence type="predicted"/>
<sequence length="68" mass="7865">MTAQLGICVLTTGHDSIEVLGACDINFGRQFGELLFWEEEMWTQNNEILQDPFKEKNRSNISHTYSKE</sequence>
<accession>A0ACC2LY39</accession>
<protein>
    <submittedName>
        <fullName evidence="1">Uncharacterized protein</fullName>
    </submittedName>
</protein>